<sequence>MVSITSQYLLQHHFMMLITTADTPLPLSLSHAVCSFPHMNSSYPVLPFPLLSSFVPIHFTLVYSYRGFWRSISTLAHGFA</sequence>
<accession>A0A7C8IB41</accession>
<organism evidence="2 3">
    <name type="scientific">Massariosphaeria phaeospora</name>
    <dbReference type="NCBI Taxonomy" id="100035"/>
    <lineage>
        <taxon>Eukaryota</taxon>
        <taxon>Fungi</taxon>
        <taxon>Dikarya</taxon>
        <taxon>Ascomycota</taxon>
        <taxon>Pezizomycotina</taxon>
        <taxon>Dothideomycetes</taxon>
        <taxon>Pleosporomycetidae</taxon>
        <taxon>Pleosporales</taxon>
        <taxon>Pleosporales incertae sedis</taxon>
        <taxon>Massariosphaeria</taxon>
    </lineage>
</organism>
<feature type="transmembrane region" description="Helical" evidence="1">
    <location>
        <begin position="45"/>
        <end position="65"/>
    </location>
</feature>
<protein>
    <submittedName>
        <fullName evidence="2">Uncharacterized protein</fullName>
    </submittedName>
</protein>
<evidence type="ECO:0000313" key="2">
    <source>
        <dbReference type="EMBL" id="KAF2875217.1"/>
    </source>
</evidence>
<evidence type="ECO:0000256" key="1">
    <source>
        <dbReference type="SAM" id="Phobius"/>
    </source>
</evidence>
<keyword evidence="1" id="KW-1133">Transmembrane helix</keyword>
<keyword evidence="3" id="KW-1185">Reference proteome</keyword>
<comment type="caution">
    <text evidence="2">The sequence shown here is derived from an EMBL/GenBank/DDBJ whole genome shotgun (WGS) entry which is preliminary data.</text>
</comment>
<name>A0A7C8IB41_9PLEO</name>
<dbReference type="EMBL" id="JAADJZ010000005">
    <property type="protein sequence ID" value="KAF2875217.1"/>
    <property type="molecule type" value="Genomic_DNA"/>
</dbReference>
<reference evidence="2 3" key="1">
    <citation type="submission" date="2020-01" db="EMBL/GenBank/DDBJ databases">
        <authorList>
            <consortium name="DOE Joint Genome Institute"/>
            <person name="Haridas S."/>
            <person name="Albert R."/>
            <person name="Binder M."/>
            <person name="Bloem J."/>
            <person name="Labutti K."/>
            <person name="Salamov A."/>
            <person name="Andreopoulos B."/>
            <person name="Baker S.E."/>
            <person name="Barry K."/>
            <person name="Bills G."/>
            <person name="Bluhm B.H."/>
            <person name="Cannon C."/>
            <person name="Castanera R."/>
            <person name="Culley D.E."/>
            <person name="Daum C."/>
            <person name="Ezra D."/>
            <person name="Gonzalez J.B."/>
            <person name="Henrissat B."/>
            <person name="Kuo A."/>
            <person name="Liang C."/>
            <person name="Lipzen A."/>
            <person name="Lutzoni F."/>
            <person name="Magnuson J."/>
            <person name="Mondo S."/>
            <person name="Nolan M."/>
            <person name="Ohm R."/>
            <person name="Pangilinan J."/>
            <person name="Park H.-J.H."/>
            <person name="Ramirez L."/>
            <person name="Alfaro M."/>
            <person name="Sun H."/>
            <person name="Tritt A."/>
            <person name="Yoshinaga Y."/>
            <person name="Zwiers L.-H.L."/>
            <person name="Turgeon B.G."/>
            <person name="Goodwin S.B."/>
            <person name="Spatafora J.W."/>
            <person name="Crous P.W."/>
            <person name="Grigoriev I.V."/>
        </authorList>
    </citation>
    <scope>NUCLEOTIDE SEQUENCE [LARGE SCALE GENOMIC DNA]</scope>
    <source>
        <strain evidence="2 3">CBS 611.86</strain>
    </source>
</reference>
<dbReference type="AlphaFoldDB" id="A0A7C8IB41"/>
<dbReference type="Proteomes" id="UP000481861">
    <property type="component" value="Unassembled WGS sequence"/>
</dbReference>
<keyword evidence="1" id="KW-0472">Membrane</keyword>
<evidence type="ECO:0000313" key="3">
    <source>
        <dbReference type="Proteomes" id="UP000481861"/>
    </source>
</evidence>
<proteinExistence type="predicted"/>
<gene>
    <name evidence="2" type="ORF">BDV95DRAFT_311209</name>
</gene>
<keyword evidence="1" id="KW-0812">Transmembrane</keyword>